<proteinExistence type="predicted"/>
<accession>A0ABT6UTB2</accession>
<keyword evidence="2" id="KW-1185">Reference proteome</keyword>
<organism evidence="1 2">
    <name type="scientific">Cobetia amphilecti</name>
    <dbReference type="NCBI Taxonomy" id="1055104"/>
    <lineage>
        <taxon>Bacteria</taxon>
        <taxon>Pseudomonadati</taxon>
        <taxon>Pseudomonadota</taxon>
        <taxon>Gammaproteobacteria</taxon>
        <taxon>Oceanospirillales</taxon>
        <taxon>Halomonadaceae</taxon>
        <taxon>Cobetia</taxon>
    </lineage>
</organism>
<protein>
    <recommendedName>
        <fullName evidence="3">Solute-binding protein family 3/N-terminal domain-containing protein</fullName>
    </recommendedName>
</protein>
<dbReference type="EMBL" id="JASCSA010000020">
    <property type="protein sequence ID" value="MDI5885950.1"/>
    <property type="molecule type" value="Genomic_DNA"/>
</dbReference>
<evidence type="ECO:0008006" key="3">
    <source>
        <dbReference type="Google" id="ProtNLM"/>
    </source>
</evidence>
<name>A0ABT6UTB2_9GAMM</name>
<dbReference type="Proteomes" id="UP001229025">
    <property type="component" value="Unassembled WGS sequence"/>
</dbReference>
<dbReference type="RefSeq" id="WP_284727511.1">
    <property type="nucleotide sequence ID" value="NZ_JASCSA010000020.1"/>
</dbReference>
<sequence>MPAVNLTIISTVFLTVVIAIIPSATPQDGVHGSEVRHDAAPCLTPTGQTATIGAHARALSLLPYAITLLPLSECQMSLLSPALSCRLISLPMSRPRLARMFATLSLTTASLTLAQHASALEIGMPADGGVSVSPAVMLEAEGTLDDQLSSPLMLKQFSSHEAVEQGLSDGSLDAAYLTPQMLKALADSGMSLRVLDGADLDDVSLVARDELIRYTELFEPQELLIRFLNDTTRAVRVVMRDDDARSHLALKQWVEVKVGSSMQLVSPRSLEELEGDEYVGDAPQALINSRKMHAAFLNGDDATRLVALHPLSKDWLPRADMLDLPRMLLVSRAEIEDASLEAELESLAVEHARMQQSLHGGEPMKLAFTLKQAWPADAGEAPSLPRVVHALNGRAIPTADMRTALKDWLGEQQSAVSWPEL</sequence>
<gene>
    <name evidence="1" type="ORF">QLT01_16530</name>
</gene>
<comment type="caution">
    <text evidence="1">The sequence shown here is derived from an EMBL/GenBank/DDBJ whole genome shotgun (WGS) entry which is preliminary data.</text>
</comment>
<reference evidence="2" key="1">
    <citation type="submission" date="2023-07" db="EMBL/GenBank/DDBJ databases">
        <title>Genome-based characterization of strain KMM 296 and proposal for reclassification of Cobetia litoralis and Cobetia pacifica, and emended description of the species Cobetia amphilecti and Cobetia marina.</title>
        <authorList>
            <person name="Balabanova L."/>
            <person name="Nedashkovskaya O."/>
        </authorList>
    </citation>
    <scope>NUCLEOTIDE SEQUENCE [LARGE SCALE GENOMIC DNA]</scope>
    <source>
        <strain evidence="2">NRIC 0815</strain>
    </source>
</reference>
<evidence type="ECO:0000313" key="1">
    <source>
        <dbReference type="EMBL" id="MDI5885950.1"/>
    </source>
</evidence>
<evidence type="ECO:0000313" key="2">
    <source>
        <dbReference type="Proteomes" id="UP001229025"/>
    </source>
</evidence>